<dbReference type="EMBL" id="LNQE01000365">
    <property type="protein sequence ID" value="KUG27067.1"/>
    <property type="molecule type" value="Genomic_DNA"/>
</dbReference>
<name>A0A0W8G1N3_9ZZZZ</name>
<sequence>MSLLTKSGIVKSTQGTSGGFLLNKHPKDLHLQEIYCAIEDRKAFHLDVNKKSGRGKNINVTFNEYFLKLFADIQIDIENKMKKINLLSIMKQTGIKSSFR</sequence>
<dbReference type="PROSITE" id="PS51197">
    <property type="entry name" value="HTH_RRF2_2"/>
    <property type="match status" value="1"/>
</dbReference>
<dbReference type="InterPro" id="IPR030489">
    <property type="entry name" value="TR_Rrf2-type_CS"/>
</dbReference>
<dbReference type="InterPro" id="IPR036390">
    <property type="entry name" value="WH_DNA-bd_sf"/>
</dbReference>
<dbReference type="AlphaFoldDB" id="A0A0W8G1N3"/>
<dbReference type="Pfam" id="PF02082">
    <property type="entry name" value="Rrf2"/>
    <property type="match status" value="1"/>
</dbReference>
<organism evidence="1">
    <name type="scientific">hydrocarbon metagenome</name>
    <dbReference type="NCBI Taxonomy" id="938273"/>
    <lineage>
        <taxon>unclassified sequences</taxon>
        <taxon>metagenomes</taxon>
        <taxon>ecological metagenomes</taxon>
    </lineage>
</organism>
<dbReference type="Gene3D" id="1.10.10.10">
    <property type="entry name" value="Winged helix-like DNA-binding domain superfamily/Winged helix DNA-binding domain"/>
    <property type="match status" value="1"/>
</dbReference>
<dbReference type="PROSITE" id="PS01332">
    <property type="entry name" value="HTH_RRF2_1"/>
    <property type="match status" value="1"/>
</dbReference>
<accession>A0A0W8G1N3</accession>
<dbReference type="PANTHER" id="PTHR33221">
    <property type="entry name" value="WINGED HELIX-TURN-HELIX TRANSCRIPTIONAL REGULATOR, RRF2 FAMILY"/>
    <property type="match status" value="1"/>
</dbReference>
<gene>
    <name evidence="1" type="ORF">ASZ90_003083</name>
</gene>
<evidence type="ECO:0000313" key="1">
    <source>
        <dbReference type="EMBL" id="KUG27067.1"/>
    </source>
</evidence>
<dbReference type="InterPro" id="IPR000944">
    <property type="entry name" value="Tscrpt_reg_Rrf2"/>
</dbReference>
<reference evidence="1" key="1">
    <citation type="journal article" date="2015" name="Proc. Natl. Acad. Sci. U.S.A.">
        <title>Networks of energetic and metabolic interactions define dynamics in microbial communities.</title>
        <authorList>
            <person name="Embree M."/>
            <person name="Liu J.K."/>
            <person name="Al-Bassam M.M."/>
            <person name="Zengler K."/>
        </authorList>
    </citation>
    <scope>NUCLEOTIDE SEQUENCE</scope>
</reference>
<dbReference type="GO" id="GO:0003700">
    <property type="term" value="F:DNA-binding transcription factor activity"/>
    <property type="evidence" value="ECO:0007669"/>
    <property type="project" value="TreeGrafter"/>
</dbReference>
<dbReference type="InterPro" id="IPR036388">
    <property type="entry name" value="WH-like_DNA-bd_sf"/>
</dbReference>
<protein>
    <recommendedName>
        <fullName evidence="2">Rrf2 family transcriptional regulator</fullName>
    </recommendedName>
</protein>
<dbReference type="SUPFAM" id="SSF46785">
    <property type="entry name" value="Winged helix' DNA-binding domain"/>
    <property type="match status" value="1"/>
</dbReference>
<proteinExistence type="predicted"/>
<comment type="caution">
    <text evidence="1">The sequence shown here is derived from an EMBL/GenBank/DDBJ whole genome shotgun (WGS) entry which is preliminary data.</text>
</comment>
<dbReference type="PANTHER" id="PTHR33221:SF15">
    <property type="entry name" value="HTH-TYPE TRANSCRIPTIONAL REGULATOR YWGB-RELATED"/>
    <property type="match status" value="1"/>
</dbReference>
<dbReference type="GO" id="GO:0005829">
    <property type="term" value="C:cytosol"/>
    <property type="evidence" value="ECO:0007669"/>
    <property type="project" value="TreeGrafter"/>
</dbReference>
<evidence type="ECO:0008006" key="2">
    <source>
        <dbReference type="Google" id="ProtNLM"/>
    </source>
</evidence>